<feature type="region of interest" description="Disordered" evidence="1">
    <location>
        <begin position="270"/>
        <end position="325"/>
    </location>
</feature>
<dbReference type="PANTHER" id="PTHR36182">
    <property type="entry name" value="PROTEIN, PUTATIVE (AFU_ORTHOLOGUE AFUA_6G10930)-RELATED"/>
    <property type="match status" value="1"/>
</dbReference>
<dbReference type="EMBL" id="CP134184">
    <property type="protein sequence ID" value="WPA96840.1"/>
    <property type="molecule type" value="Genomic_DNA"/>
</dbReference>
<feature type="compositionally biased region" description="Polar residues" evidence="1">
    <location>
        <begin position="281"/>
        <end position="292"/>
    </location>
</feature>
<keyword evidence="3" id="KW-1185">Reference proteome</keyword>
<dbReference type="GeneID" id="35425211"/>
<gene>
    <name evidence="2" type="ORF">RHO25_001448</name>
</gene>
<name>A0ABZ0NBG9_CERBT</name>
<dbReference type="Proteomes" id="UP001302367">
    <property type="component" value="Chromosome 1"/>
</dbReference>
<evidence type="ECO:0008006" key="4">
    <source>
        <dbReference type="Google" id="ProtNLM"/>
    </source>
</evidence>
<accession>A0ABZ0NBG9</accession>
<dbReference type="Gene3D" id="2.70.50.70">
    <property type="match status" value="1"/>
</dbReference>
<feature type="compositionally biased region" description="Low complexity" evidence="1">
    <location>
        <begin position="302"/>
        <end position="315"/>
    </location>
</feature>
<dbReference type="RefSeq" id="XP_065458184.1">
    <property type="nucleotide sequence ID" value="XM_065602112.1"/>
</dbReference>
<evidence type="ECO:0000313" key="2">
    <source>
        <dbReference type="EMBL" id="WPA96840.1"/>
    </source>
</evidence>
<organism evidence="2 3">
    <name type="scientific">Cercospora beticola</name>
    <name type="common">Sugarbeet leaf spot fungus</name>
    <dbReference type="NCBI Taxonomy" id="122368"/>
    <lineage>
        <taxon>Eukaryota</taxon>
        <taxon>Fungi</taxon>
        <taxon>Dikarya</taxon>
        <taxon>Ascomycota</taxon>
        <taxon>Pezizomycotina</taxon>
        <taxon>Dothideomycetes</taxon>
        <taxon>Dothideomycetidae</taxon>
        <taxon>Mycosphaerellales</taxon>
        <taxon>Mycosphaerellaceae</taxon>
        <taxon>Cercospora</taxon>
    </lineage>
</organism>
<dbReference type="PANTHER" id="PTHR36182:SF1">
    <property type="entry name" value="PROTEIN, PUTATIVE (AFU_ORTHOLOGUE AFUA_6G10930)-RELATED"/>
    <property type="match status" value="1"/>
</dbReference>
<evidence type="ECO:0000313" key="3">
    <source>
        <dbReference type="Proteomes" id="UP001302367"/>
    </source>
</evidence>
<evidence type="ECO:0000256" key="1">
    <source>
        <dbReference type="SAM" id="MobiDB-lite"/>
    </source>
</evidence>
<proteinExistence type="predicted"/>
<dbReference type="PROSITE" id="PS51257">
    <property type="entry name" value="PROKAR_LIPOPROTEIN"/>
    <property type="match status" value="1"/>
</dbReference>
<reference evidence="2 3" key="1">
    <citation type="submission" date="2023-09" db="EMBL/GenBank/DDBJ databases">
        <title>Complete-Gapless Cercospora beticola genome.</title>
        <authorList>
            <person name="Wyatt N.A."/>
            <person name="Spanner R.E."/>
            <person name="Bolton M.D."/>
        </authorList>
    </citation>
    <scope>NUCLEOTIDE SEQUENCE [LARGE SCALE GENOMIC DNA]</scope>
    <source>
        <strain evidence="2">Cb09-40</strain>
    </source>
</reference>
<sequence>MGRRFICSKVATWRRPLPVAAHHFSSTMACLRCSGRAMRAFVLLWSTAVVAHMEMSWPYALHSKFNPANDYTAIDYSMTSPLSADGSNFPCKGYQNDRPFVPVVTYVAGSTYNLTLAGTAMHGGGSCQISLSYDNGATFRVIKSIIGGCPLASTYDFTIPSFVPEGDALLSWSWQNHAGNREMYQNCAQITISPSASQRRKRQSFKTFESLPFIWKANLEGVNGCATTERNDPVYPNPGPDVVYDAGHSASSVATSGTCDWPAPYGMTYKDLGDSTLPPGSDSSPTSESDQIANEAPDYIDAPTTAPEPTQAAVTSEEPLGDSATETSLVVRSASITAAATLLDAPKKVVASDIRTVTVTADCETTITVTIPVGTPVRTMLTTTRTMPSSRQAGTGATSTPQPTYATQDANAFYLPCVPGTFLCTSRTTFLTCNYNDGTVASDETWVYLTSQERTVAAGMECLPMLAPHANSVPLQEQQGSTPVGQYRDDRYVAARPEGPCDVNGSLKCTDNGRLFSVCDTGGWISMGPVAYGTVCSDGMIIASTT</sequence>
<protein>
    <recommendedName>
        <fullName evidence="4">Chitin-binding type-4 domain-containing protein</fullName>
    </recommendedName>
</protein>